<dbReference type="Proteomes" id="UP000284407">
    <property type="component" value="Unassembled WGS sequence"/>
</dbReference>
<dbReference type="EMBL" id="RAQK01000002">
    <property type="protein sequence ID" value="RKE94541.1"/>
    <property type="molecule type" value="Genomic_DNA"/>
</dbReference>
<dbReference type="AlphaFoldDB" id="A0A420DK20"/>
<reference evidence="1 2" key="1">
    <citation type="submission" date="2018-09" db="EMBL/GenBank/DDBJ databases">
        <title>Genomic Encyclopedia of Archaeal and Bacterial Type Strains, Phase II (KMG-II): from individual species to whole genera.</title>
        <authorList>
            <person name="Goeker M."/>
        </authorList>
    </citation>
    <scope>NUCLEOTIDE SEQUENCE [LARGE SCALE GENOMIC DNA]</scope>
    <source>
        <strain evidence="1 2">DSM 11458</strain>
    </source>
</reference>
<comment type="caution">
    <text evidence="1">The sequence shown here is derived from an EMBL/GenBank/DDBJ whole genome shotgun (WGS) entry which is preliminary data.</text>
</comment>
<dbReference type="RefSeq" id="WP_025061425.1">
    <property type="nucleotide sequence ID" value="NZ_RAQK01000002.1"/>
</dbReference>
<sequence length="70" mass="6409">MGISKIVIALGLSAGLAACGNNIGEQALGGGVVGAGLAAATGGSLAQGAALGAGANVLACNTNITNCKRN</sequence>
<dbReference type="PROSITE" id="PS51257">
    <property type="entry name" value="PROKAR_LIPOPROTEIN"/>
    <property type="match status" value="1"/>
</dbReference>
<protein>
    <submittedName>
        <fullName evidence="1">Uncharacterized protein</fullName>
    </submittedName>
</protein>
<evidence type="ECO:0000313" key="2">
    <source>
        <dbReference type="Proteomes" id="UP000284407"/>
    </source>
</evidence>
<proteinExistence type="predicted"/>
<accession>A0A420DK20</accession>
<gene>
    <name evidence="1" type="ORF">C8N30_3669</name>
</gene>
<keyword evidence="2" id="KW-1185">Reference proteome</keyword>
<name>A0A420DK20_9RHOB</name>
<organism evidence="1 2">
    <name type="scientific">Sulfitobacter guttiformis</name>
    <dbReference type="NCBI Taxonomy" id="74349"/>
    <lineage>
        <taxon>Bacteria</taxon>
        <taxon>Pseudomonadati</taxon>
        <taxon>Pseudomonadota</taxon>
        <taxon>Alphaproteobacteria</taxon>
        <taxon>Rhodobacterales</taxon>
        <taxon>Roseobacteraceae</taxon>
        <taxon>Sulfitobacter</taxon>
    </lineage>
</organism>
<evidence type="ECO:0000313" key="1">
    <source>
        <dbReference type="EMBL" id="RKE94541.1"/>
    </source>
</evidence>